<dbReference type="Proteomes" id="UP000720189">
    <property type="component" value="Unassembled WGS sequence"/>
</dbReference>
<accession>A0A9P9H9M2</accession>
<proteinExistence type="predicted"/>
<dbReference type="OrthoDB" id="3932329at2759"/>
<name>A0A9P9H9M2_FUSRE</name>
<organism evidence="1 2">
    <name type="scientific">Fusarium redolens</name>
    <dbReference type="NCBI Taxonomy" id="48865"/>
    <lineage>
        <taxon>Eukaryota</taxon>
        <taxon>Fungi</taxon>
        <taxon>Dikarya</taxon>
        <taxon>Ascomycota</taxon>
        <taxon>Pezizomycotina</taxon>
        <taxon>Sordariomycetes</taxon>
        <taxon>Hypocreomycetidae</taxon>
        <taxon>Hypocreales</taxon>
        <taxon>Nectriaceae</taxon>
        <taxon>Fusarium</taxon>
        <taxon>Fusarium redolens species complex</taxon>
    </lineage>
</organism>
<reference evidence="1" key="1">
    <citation type="journal article" date="2021" name="Nat. Commun.">
        <title>Genetic determinants of endophytism in the Arabidopsis root mycobiome.</title>
        <authorList>
            <person name="Mesny F."/>
            <person name="Miyauchi S."/>
            <person name="Thiergart T."/>
            <person name="Pickel B."/>
            <person name="Atanasova L."/>
            <person name="Karlsson M."/>
            <person name="Huettel B."/>
            <person name="Barry K.W."/>
            <person name="Haridas S."/>
            <person name="Chen C."/>
            <person name="Bauer D."/>
            <person name="Andreopoulos W."/>
            <person name="Pangilinan J."/>
            <person name="LaButti K."/>
            <person name="Riley R."/>
            <person name="Lipzen A."/>
            <person name="Clum A."/>
            <person name="Drula E."/>
            <person name="Henrissat B."/>
            <person name="Kohler A."/>
            <person name="Grigoriev I.V."/>
            <person name="Martin F.M."/>
            <person name="Hacquard S."/>
        </authorList>
    </citation>
    <scope>NUCLEOTIDE SEQUENCE</scope>
    <source>
        <strain evidence="1">MPI-CAGE-AT-0023</strain>
    </source>
</reference>
<comment type="caution">
    <text evidence="1">The sequence shown here is derived from an EMBL/GenBank/DDBJ whole genome shotgun (WGS) entry which is preliminary data.</text>
</comment>
<dbReference type="AlphaFoldDB" id="A0A9P9H9M2"/>
<sequence>MKTSFRARVKSVGDLWLTLERRCARVISQDPCKVGMHFTPPIPNSQPGQPFSVGLERYYVPSHNIHRYGDHWDGWWDEDPVTIPDLSTLLIANLEPAADASSRLPSKLIKFKKHIESLPQEVKDLICLFLPHGQLPLECNYIMPQSMWKQVFFQVPFLWDLDTQVIHEKTATGDSKSEQWDWEKIARQVMSPAEASPCGALEDDEGIWSFDRVGLSVPGGFTNRRRIWQILEEMYPNDVLL</sequence>
<evidence type="ECO:0000313" key="1">
    <source>
        <dbReference type="EMBL" id="KAH7253699.1"/>
    </source>
</evidence>
<dbReference type="EMBL" id="JAGMUX010000007">
    <property type="protein sequence ID" value="KAH7253699.1"/>
    <property type="molecule type" value="Genomic_DNA"/>
</dbReference>
<dbReference type="GeneID" id="70217571"/>
<protein>
    <submittedName>
        <fullName evidence="1">Uncharacterized protein</fullName>
    </submittedName>
</protein>
<keyword evidence="2" id="KW-1185">Reference proteome</keyword>
<gene>
    <name evidence="1" type="ORF">BKA55DRAFT_510547</name>
</gene>
<evidence type="ECO:0000313" key="2">
    <source>
        <dbReference type="Proteomes" id="UP000720189"/>
    </source>
</evidence>
<dbReference type="RefSeq" id="XP_046049946.1">
    <property type="nucleotide sequence ID" value="XM_046187617.1"/>
</dbReference>